<dbReference type="InterPro" id="IPR020806">
    <property type="entry name" value="PKS_PP-bd"/>
</dbReference>
<dbReference type="InterPro" id="IPR036736">
    <property type="entry name" value="ACP-like_sf"/>
</dbReference>
<gene>
    <name evidence="4" type="ORF">Ga0074812_10319</name>
</gene>
<dbReference type="Proteomes" id="UP000198802">
    <property type="component" value="Unassembled WGS sequence"/>
</dbReference>
<keyword evidence="5" id="KW-1185">Reference proteome</keyword>
<name>A0A0S4QG73_9ACTN</name>
<keyword evidence="1" id="KW-0596">Phosphopantetheine</keyword>
<sequence>MSTTAAESVLSTITGIVATELATAPGTIDPDLDLRSVAGADSVKVLRMIARIERAFDIELDDETVFTVTTVREVTEVVERALAEGAAA</sequence>
<dbReference type="RefSeq" id="WP_091272158.1">
    <property type="nucleotide sequence ID" value="NZ_FAOZ01000003.1"/>
</dbReference>
<dbReference type="PROSITE" id="PS50075">
    <property type="entry name" value="CARRIER"/>
    <property type="match status" value="1"/>
</dbReference>
<protein>
    <submittedName>
        <fullName evidence="4">Acyl carrier protein</fullName>
    </submittedName>
</protein>
<dbReference type="Gene3D" id="1.10.1200.10">
    <property type="entry name" value="ACP-like"/>
    <property type="match status" value="1"/>
</dbReference>
<feature type="domain" description="Carrier" evidence="3">
    <location>
        <begin position="4"/>
        <end position="82"/>
    </location>
</feature>
<organism evidence="4 5">
    <name type="scientific">Parafrankia irregularis</name>
    <dbReference type="NCBI Taxonomy" id="795642"/>
    <lineage>
        <taxon>Bacteria</taxon>
        <taxon>Bacillati</taxon>
        <taxon>Actinomycetota</taxon>
        <taxon>Actinomycetes</taxon>
        <taxon>Frankiales</taxon>
        <taxon>Frankiaceae</taxon>
        <taxon>Parafrankia</taxon>
    </lineage>
</organism>
<dbReference type="InterPro" id="IPR009081">
    <property type="entry name" value="PP-bd_ACP"/>
</dbReference>
<proteinExistence type="predicted"/>
<evidence type="ECO:0000259" key="3">
    <source>
        <dbReference type="PROSITE" id="PS50075"/>
    </source>
</evidence>
<evidence type="ECO:0000256" key="2">
    <source>
        <dbReference type="ARBA" id="ARBA00022553"/>
    </source>
</evidence>
<dbReference type="EMBL" id="FAOZ01000003">
    <property type="protein sequence ID" value="CUU54529.1"/>
    <property type="molecule type" value="Genomic_DNA"/>
</dbReference>
<dbReference type="SUPFAM" id="SSF47336">
    <property type="entry name" value="ACP-like"/>
    <property type="match status" value="1"/>
</dbReference>
<dbReference type="GO" id="GO:0031177">
    <property type="term" value="F:phosphopantetheine binding"/>
    <property type="evidence" value="ECO:0007669"/>
    <property type="project" value="InterPro"/>
</dbReference>
<evidence type="ECO:0000313" key="4">
    <source>
        <dbReference type="EMBL" id="CUU54529.1"/>
    </source>
</evidence>
<dbReference type="Pfam" id="PF00550">
    <property type="entry name" value="PP-binding"/>
    <property type="match status" value="1"/>
</dbReference>
<evidence type="ECO:0000256" key="1">
    <source>
        <dbReference type="ARBA" id="ARBA00022450"/>
    </source>
</evidence>
<evidence type="ECO:0000313" key="5">
    <source>
        <dbReference type="Proteomes" id="UP000198802"/>
    </source>
</evidence>
<reference evidence="5" key="1">
    <citation type="submission" date="2015-11" db="EMBL/GenBank/DDBJ databases">
        <authorList>
            <person name="Varghese N."/>
        </authorList>
    </citation>
    <scope>NUCLEOTIDE SEQUENCE [LARGE SCALE GENOMIC DNA]</scope>
    <source>
        <strain evidence="5">DSM 45899</strain>
    </source>
</reference>
<accession>A0A0S4QG73</accession>
<keyword evidence="2" id="KW-0597">Phosphoprotein</keyword>
<dbReference type="AlphaFoldDB" id="A0A0S4QG73"/>
<dbReference type="SMART" id="SM00823">
    <property type="entry name" value="PKS_PP"/>
    <property type="match status" value="1"/>
</dbReference>